<dbReference type="Pfam" id="PF13487">
    <property type="entry name" value="HD_5"/>
    <property type="match status" value="1"/>
</dbReference>
<feature type="domain" description="HD-GYP" evidence="1">
    <location>
        <begin position="156"/>
        <end position="346"/>
    </location>
</feature>
<dbReference type="AlphaFoldDB" id="A0A7C3ZBE9"/>
<comment type="caution">
    <text evidence="2">The sequence shown here is derived from an EMBL/GenBank/DDBJ whole genome shotgun (WGS) entry which is preliminary data.</text>
</comment>
<dbReference type="PANTHER" id="PTHR43155:SF2">
    <property type="entry name" value="CYCLIC DI-GMP PHOSPHODIESTERASE PA4108"/>
    <property type="match status" value="1"/>
</dbReference>
<gene>
    <name evidence="2" type="ORF">ENW96_07050</name>
</gene>
<name>A0A7C3ZBE9_9BACT</name>
<dbReference type="CDD" id="cd00077">
    <property type="entry name" value="HDc"/>
    <property type="match status" value="1"/>
</dbReference>
<dbReference type="SUPFAM" id="SSF109604">
    <property type="entry name" value="HD-domain/PDEase-like"/>
    <property type="match status" value="1"/>
</dbReference>
<dbReference type="PROSITE" id="PS51832">
    <property type="entry name" value="HD_GYP"/>
    <property type="match status" value="1"/>
</dbReference>
<sequence>MDISSLRQQFLKENLKILRRPTPRQENSPYLPILIRALMADQRITFPVYLKVSEGEKGEIKYFPYLEEGENLQRPWVESLARAEIEHLYFHEKDLDRVVAYLNNHMLLTSADPEHYQGKFCILREHLSLSLRRALKNPCLGPNAKLVKKSLENLANFLKKEDFPWNLVWDMLHRDYTLYNHAVNVSIMGMAFMGFLKKPMQDTILLGLAGLFHDVGLTHLSEEVVNKTTPLEPEEQAILSRHPRLGFRLLQKNPEIPVDCLRLVLEHHESADGTGYPQGLPLKNQHPYTRILFILEIYDGLTTFRPQRPAHSPFAGLKILQEKRGARGLACEPRTMKQFIQLLALA</sequence>
<dbReference type="Gene3D" id="1.10.3210.10">
    <property type="entry name" value="Hypothetical protein af1432"/>
    <property type="match status" value="1"/>
</dbReference>
<dbReference type="InterPro" id="IPR037522">
    <property type="entry name" value="HD_GYP_dom"/>
</dbReference>
<accession>A0A7C3ZBE9</accession>
<evidence type="ECO:0000259" key="1">
    <source>
        <dbReference type="PROSITE" id="PS51832"/>
    </source>
</evidence>
<protein>
    <submittedName>
        <fullName evidence="2">HD domain-containing protein</fullName>
    </submittedName>
</protein>
<dbReference type="InterPro" id="IPR003607">
    <property type="entry name" value="HD/PDEase_dom"/>
</dbReference>
<proteinExistence type="predicted"/>
<organism evidence="2">
    <name type="scientific">Desulfobacca acetoxidans</name>
    <dbReference type="NCBI Taxonomy" id="60893"/>
    <lineage>
        <taxon>Bacteria</taxon>
        <taxon>Pseudomonadati</taxon>
        <taxon>Thermodesulfobacteriota</taxon>
        <taxon>Desulfobaccia</taxon>
        <taxon>Desulfobaccales</taxon>
        <taxon>Desulfobaccaceae</taxon>
        <taxon>Desulfobacca</taxon>
    </lineage>
</organism>
<dbReference type="SMART" id="SM00471">
    <property type="entry name" value="HDc"/>
    <property type="match status" value="1"/>
</dbReference>
<evidence type="ECO:0000313" key="2">
    <source>
        <dbReference type="EMBL" id="HGF34132.1"/>
    </source>
</evidence>
<reference evidence="2" key="1">
    <citation type="journal article" date="2020" name="mSystems">
        <title>Genome- and Community-Level Interaction Insights into Carbon Utilization and Element Cycling Functions of Hydrothermarchaeota in Hydrothermal Sediment.</title>
        <authorList>
            <person name="Zhou Z."/>
            <person name="Liu Y."/>
            <person name="Xu W."/>
            <person name="Pan J."/>
            <person name="Luo Z.H."/>
            <person name="Li M."/>
        </authorList>
    </citation>
    <scope>NUCLEOTIDE SEQUENCE [LARGE SCALE GENOMIC DNA]</scope>
    <source>
        <strain evidence="2">SpSt-897</strain>
    </source>
</reference>
<dbReference type="EMBL" id="DTMF01000178">
    <property type="protein sequence ID" value="HGF34132.1"/>
    <property type="molecule type" value="Genomic_DNA"/>
</dbReference>
<dbReference type="PANTHER" id="PTHR43155">
    <property type="entry name" value="CYCLIC DI-GMP PHOSPHODIESTERASE PA4108-RELATED"/>
    <property type="match status" value="1"/>
</dbReference>